<keyword evidence="4 6" id="KW-1133">Transmembrane helix</keyword>
<keyword evidence="8" id="KW-1185">Reference proteome</keyword>
<dbReference type="PIRSF" id="PIRSF006324">
    <property type="entry name" value="LeuE"/>
    <property type="match status" value="1"/>
</dbReference>
<evidence type="ECO:0000256" key="3">
    <source>
        <dbReference type="ARBA" id="ARBA00022692"/>
    </source>
</evidence>
<organism evidence="7 8">
    <name type="scientific">Halomonas nitroreducens</name>
    <dbReference type="NCBI Taxonomy" id="447425"/>
    <lineage>
        <taxon>Bacteria</taxon>
        <taxon>Pseudomonadati</taxon>
        <taxon>Pseudomonadota</taxon>
        <taxon>Gammaproteobacteria</taxon>
        <taxon>Oceanospirillales</taxon>
        <taxon>Halomonadaceae</taxon>
        <taxon>Halomonas</taxon>
    </lineage>
</organism>
<gene>
    <name evidence="7" type="ORF">EKG36_11865</name>
</gene>
<dbReference type="AlphaFoldDB" id="A0A431V2N8"/>
<keyword evidence="3 6" id="KW-0812">Transmembrane</keyword>
<sequence>MFPTATFLVAATLLAITPGPGVVYIIARTVSGGKVEGITSTLGAAVGGLIHVLAAALGLSWVIAKSALAFSIVKYLGVAYLVYLGIKILLSRGESTRTSCVYKFGGRSALMDGLIVELLNVKTAMFFLAFLPQFISDQYAVAPQFVMLGTIYVLLNSMVDVAAVFASSNIANVSNSKVSTGRLLTKVSGVVMLVLGFLVAARD</sequence>
<dbReference type="EMBL" id="RXNS01000010">
    <property type="protein sequence ID" value="RTR02979.1"/>
    <property type="molecule type" value="Genomic_DNA"/>
</dbReference>
<dbReference type="RefSeq" id="WP_126484330.1">
    <property type="nucleotide sequence ID" value="NZ_RXNS01000010.1"/>
</dbReference>
<dbReference type="InterPro" id="IPR001123">
    <property type="entry name" value="LeuE-type"/>
</dbReference>
<dbReference type="PANTHER" id="PTHR30086">
    <property type="entry name" value="ARGININE EXPORTER PROTEIN ARGO"/>
    <property type="match status" value="1"/>
</dbReference>
<dbReference type="Proteomes" id="UP000267400">
    <property type="component" value="Unassembled WGS sequence"/>
</dbReference>
<dbReference type="GO" id="GO:0005886">
    <property type="term" value="C:plasma membrane"/>
    <property type="evidence" value="ECO:0007669"/>
    <property type="project" value="UniProtKB-SubCell"/>
</dbReference>
<dbReference type="OrthoDB" id="9804822at2"/>
<proteinExistence type="predicted"/>
<evidence type="ECO:0000313" key="7">
    <source>
        <dbReference type="EMBL" id="RTR02979.1"/>
    </source>
</evidence>
<keyword evidence="2" id="KW-1003">Cell membrane</keyword>
<name>A0A431V2N8_9GAMM</name>
<dbReference type="PANTHER" id="PTHR30086:SF20">
    <property type="entry name" value="ARGININE EXPORTER PROTEIN ARGO-RELATED"/>
    <property type="match status" value="1"/>
</dbReference>
<feature type="transmembrane region" description="Helical" evidence="6">
    <location>
        <begin position="39"/>
        <end position="63"/>
    </location>
</feature>
<comment type="subcellular location">
    <subcellularLocation>
        <location evidence="1">Cell membrane</location>
        <topology evidence="1">Multi-pass membrane protein</topology>
    </subcellularLocation>
</comment>
<feature type="transmembrane region" description="Helical" evidence="6">
    <location>
        <begin position="151"/>
        <end position="171"/>
    </location>
</feature>
<accession>A0A431V2N8</accession>
<protein>
    <submittedName>
        <fullName evidence="7">LysE family translocator</fullName>
    </submittedName>
</protein>
<evidence type="ECO:0000256" key="6">
    <source>
        <dbReference type="SAM" id="Phobius"/>
    </source>
</evidence>
<dbReference type="GO" id="GO:0015171">
    <property type="term" value="F:amino acid transmembrane transporter activity"/>
    <property type="evidence" value="ECO:0007669"/>
    <property type="project" value="TreeGrafter"/>
</dbReference>
<evidence type="ECO:0000256" key="4">
    <source>
        <dbReference type="ARBA" id="ARBA00022989"/>
    </source>
</evidence>
<dbReference type="Pfam" id="PF01810">
    <property type="entry name" value="LysE"/>
    <property type="match status" value="1"/>
</dbReference>
<reference evidence="7 8" key="1">
    <citation type="submission" date="2018-12" db="EMBL/GenBank/DDBJ databases">
        <authorList>
            <person name="Yu L."/>
        </authorList>
    </citation>
    <scope>NUCLEOTIDE SEQUENCE [LARGE SCALE GENOMIC DNA]</scope>
    <source>
        <strain evidence="7 8">11S</strain>
    </source>
</reference>
<feature type="transmembrane region" description="Helical" evidence="6">
    <location>
        <begin position="6"/>
        <end position="27"/>
    </location>
</feature>
<evidence type="ECO:0000256" key="5">
    <source>
        <dbReference type="ARBA" id="ARBA00023136"/>
    </source>
</evidence>
<feature type="transmembrane region" description="Helical" evidence="6">
    <location>
        <begin position="69"/>
        <end position="90"/>
    </location>
</feature>
<feature type="transmembrane region" description="Helical" evidence="6">
    <location>
        <begin position="183"/>
        <end position="201"/>
    </location>
</feature>
<keyword evidence="5 6" id="KW-0472">Membrane</keyword>
<evidence type="ECO:0000256" key="1">
    <source>
        <dbReference type="ARBA" id="ARBA00004651"/>
    </source>
</evidence>
<feature type="transmembrane region" description="Helical" evidence="6">
    <location>
        <begin position="110"/>
        <end position="131"/>
    </location>
</feature>
<comment type="caution">
    <text evidence="7">The sequence shown here is derived from an EMBL/GenBank/DDBJ whole genome shotgun (WGS) entry which is preliminary data.</text>
</comment>
<evidence type="ECO:0000256" key="2">
    <source>
        <dbReference type="ARBA" id="ARBA00022475"/>
    </source>
</evidence>
<evidence type="ECO:0000313" key="8">
    <source>
        <dbReference type="Proteomes" id="UP000267400"/>
    </source>
</evidence>